<feature type="compositionally biased region" description="Gly residues" evidence="1">
    <location>
        <begin position="32"/>
        <end position="43"/>
    </location>
</feature>
<dbReference type="PROSITE" id="PS50914">
    <property type="entry name" value="BON"/>
    <property type="match status" value="1"/>
</dbReference>
<name>A0A3N5D142_9SPHN</name>
<feature type="compositionally biased region" description="Basic and acidic residues" evidence="1">
    <location>
        <begin position="74"/>
        <end position="84"/>
    </location>
</feature>
<gene>
    <name evidence="3" type="ORF">EG799_06520</name>
</gene>
<evidence type="ECO:0000313" key="3">
    <source>
        <dbReference type="EMBL" id="RPF72729.1"/>
    </source>
</evidence>
<sequence length="176" mass="19574">MQPRPQNRATHNSFRGDEYGGVAESGPAYGENRGGGFAGGSTGYGNYASDRRSDRGFFEKAGDEVASWFGDEDAERRREMDHRGRGPSNYTRSDERILEDCCDRLTEDRRVDARNITVTVEGGEVTLDGTVDNRMQKRRAEDCVHDLSGVGHVQNNLRLKEHAEDRDTDSTKGSLA</sequence>
<feature type="region of interest" description="Disordered" evidence="1">
    <location>
        <begin position="155"/>
        <end position="176"/>
    </location>
</feature>
<dbReference type="InterPro" id="IPR014004">
    <property type="entry name" value="Transpt-assoc_nodulatn_dom_bac"/>
</dbReference>
<feature type="region of interest" description="Disordered" evidence="1">
    <location>
        <begin position="72"/>
        <end position="95"/>
    </location>
</feature>
<dbReference type="InterPro" id="IPR051686">
    <property type="entry name" value="Lipoprotein_DolP"/>
</dbReference>
<evidence type="ECO:0000313" key="4">
    <source>
        <dbReference type="Proteomes" id="UP000275232"/>
    </source>
</evidence>
<feature type="region of interest" description="Disordered" evidence="1">
    <location>
        <begin position="1"/>
        <end position="52"/>
    </location>
</feature>
<dbReference type="AlphaFoldDB" id="A0A3N5D142"/>
<protein>
    <submittedName>
        <fullName evidence="3">BON domain-containing protein</fullName>
    </submittedName>
</protein>
<dbReference type="Gene3D" id="3.30.1340.30">
    <property type="match status" value="1"/>
</dbReference>
<dbReference type="OrthoDB" id="680465at2"/>
<evidence type="ECO:0000256" key="1">
    <source>
        <dbReference type="SAM" id="MobiDB-lite"/>
    </source>
</evidence>
<feature type="compositionally biased region" description="Basic and acidic residues" evidence="1">
    <location>
        <begin position="158"/>
        <end position="170"/>
    </location>
</feature>
<dbReference type="Pfam" id="PF04972">
    <property type="entry name" value="BON"/>
    <property type="match status" value="1"/>
</dbReference>
<reference evidence="3 4" key="1">
    <citation type="submission" date="2018-11" db="EMBL/GenBank/DDBJ databases">
        <title>Erythrobacter spongiae sp. nov., isolated from a marine sponge.</title>
        <authorList>
            <person name="Zhuang L."/>
            <person name="Luo L."/>
        </authorList>
    </citation>
    <scope>NUCLEOTIDE SEQUENCE [LARGE SCALE GENOMIC DNA]</scope>
    <source>
        <strain evidence="3 4">HN-E23</strain>
    </source>
</reference>
<dbReference type="PANTHER" id="PTHR34606:SF15">
    <property type="entry name" value="BON DOMAIN-CONTAINING PROTEIN"/>
    <property type="match status" value="1"/>
</dbReference>
<proteinExistence type="predicted"/>
<accession>A0A3N5D142</accession>
<evidence type="ECO:0000259" key="2">
    <source>
        <dbReference type="PROSITE" id="PS50914"/>
    </source>
</evidence>
<comment type="caution">
    <text evidence="3">The sequence shown here is derived from an EMBL/GenBank/DDBJ whole genome shotgun (WGS) entry which is preliminary data.</text>
</comment>
<dbReference type="NCBIfam" id="NF033157">
    <property type="entry name" value="SWFGD_domain"/>
    <property type="match status" value="1"/>
</dbReference>
<feature type="domain" description="BON" evidence="2">
    <location>
        <begin position="93"/>
        <end position="161"/>
    </location>
</feature>
<dbReference type="SMART" id="SM00749">
    <property type="entry name" value="BON"/>
    <property type="match status" value="1"/>
</dbReference>
<dbReference type="EMBL" id="RPFZ01000001">
    <property type="protein sequence ID" value="RPF72729.1"/>
    <property type="molecule type" value="Genomic_DNA"/>
</dbReference>
<dbReference type="Proteomes" id="UP000275232">
    <property type="component" value="Unassembled WGS sequence"/>
</dbReference>
<dbReference type="InterPro" id="IPR007055">
    <property type="entry name" value="BON_dom"/>
</dbReference>
<keyword evidence="4" id="KW-1185">Reference proteome</keyword>
<organism evidence="3 4">
    <name type="scientific">Aurantiacibacter spongiae</name>
    <dbReference type="NCBI Taxonomy" id="2488860"/>
    <lineage>
        <taxon>Bacteria</taxon>
        <taxon>Pseudomonadati</taxon>
        <taxon>Pseudomonadota</taxon>
        <taxon>Alphaproteobacteria</taxon>
        <taxon>Sphingomonadales</taxon>
        <taxon>Erythrobacteraceae</taxon>
        <taxon>Aurantiacibacter</taxon>
    </lineage>
</organism>
<feature type="compositionally biased region" description="Polar residues" evidence="1">
    <location>
        <begin position="1"/>
        <end position="13"/>
    </location>
</feature>
<dbReference type="InterPro" id="IPR047800">
    <property type="entry name" value="SWFGD_dom"/>
</dbReference>
<dbReference type="PANTHER" id="PTHR34606">
    <property type="entry name" value="BON DOMAIN-CONTAINING PROTEIN"/>
    <property type="match status" value="1"/>
</dbReference>